<feature type="coiled-coil region" evidence="5">
    <location>
        <begin position="81"/>
        <end position="115"/>
    </location>
</feature>
<evidence type="ECO:0000259" key="8">
    <source>
        <dbReference type="PROSITE" id="PS51123"/>
    </source>
</evidence>
<dbReference type="PRINTS" id="PR01021">
    <property type="entry name" value="OMPADOMAIN"/>
</dbReference>
<dbReference type="KEGG" id="pmaw:MACH26_14540"/>
<dbReference type="NCBIfam" id="TIGR03789">
    <property type="entry name" value="pdsO"/>
    <property type="match status" value="1"/>
</dbReference>
<dbReference type="AlphaFoldDB" id="A0AA48HFC9"/>
<dbReference type="InterPro" id="IPR022511">
    <property type="entry name" value="PdsO"/>
</dbReference>
<keyword evidence="6" id="KW-1133">Transmembrane helix</keyword>
<evidence type="ECO:0000256" key="2">
    <source>
        <dbReference type="ARBA" id="ARBA00023136"/>
    </source>
</evidence>
<protein>
    <recommendedName>
        <fullName evidence="8">OmpA-like domain-containing protein</fullName>
    </recommendedName>
</protein>
<feature type="signal peptide" evidence="7">
    <location>
        <begin position="1"/>
        <end position="23"/>
    </location>
</feature>
<keyword evidence="5" id="KW-0175">Coiled coil</keyword>
<keyword evidence="3" id="KW-0998">Cell outer membrane</keyword>
<dbReference type="SUPFAM" id="SSF103088">
    <property type="entry name" value="OmpA-like"/>
    <property type="match status" value="1"/>
</dbReference>
<dbReference type="GO" id="GO:0009279">
    <property type="term" value="C:cell outer membrane"/>
    <property type="evidence" value="ECO:0007669"/>
    <property type="project" value="UniProtKB-SubCell"/>
</dbReference>
<dbReference type="Pfam" id="PF00691">
    <property type="entry name" value="OmpA"/>
    <property type="match status" value="1"/>
</dbReference>
<dbReference type="PANTHER" id="PTHR30329:SF21">
    <property type="entry name" value="LIPOPROTEIN YIAD-RELATED"/>
    <property type="match status" value="1"/>
</dbReference>
<keyword evidence="6" id="KW-0812">Transmembrane</keyword>
<dbReference type="RefSeq" id="WP_338291944.1">
    <property type="nucleotide sequence ID" value="NZ_AP027272.1"/>
</dbReference>
<dbReference type="InterPro" id="IPR050330">
    <property type="entry name" value="Bact_OuterMem_StrucFunc"/>
</dbReference>
<organism evidence="9 10">
    <name type="scientific">Planctobacterium marinum</name>
    <dbReference type="NCBI Taxonomy" id="1631968"/>
    <lineage>
        <taxon>Bacteria</taxon>
        <taxon>Pseudomonadati</taxon>
        <taxon>Pseudomonadota</taxon>
        <taxon>Gammaproteobacteria</taxon>
        <taxon>Alteromonadales</taxon>
        <taxon>Alteromonadaceae</taxon>
        <taxon>Planctobacterium</taxon>
    </lineage>
</organism>
<evidence type="ECO:0000256" key="3">
    <source>
        <dbReference type="ARBA" id="ARBA00023237"/>
    </source>
</evidence>
<dbReference type="InterPro" id="IPR006664">
    <property type="entry name" value="OMP_bac"/>
</dbReference>
<dbReference type="EMBL" id="AP027272">
    <property type="protein sequence ID" value="BDX05933.1"/>
    <property type="molecule type" value="Genomic_DNA"/>
</dbReference>
<dbReference type="CDD" id="cd07185">
    <property type="entry name" value="OmpA_C-like"/>
    <property type="match status" value="1"/>
</dbReference>
<evidence type="ECO:0000313" key="9">
    <source>
        <dbReference type="EMBL" id="BDX05933.1"/>
    </source>
</evidence>
<evidence type="ECO:0000256" key="1">
    <source>
        <dbReference type="ARBA" id="ARBA00004442"/>
    </source>
</evidence>
<dbReference type="Proteomes" id="UP001333710">
    <property type="component" value="Chromosome"/>
</dbReference>
<dbReference type="PANTHER" id="PTHR30329">
    <property type="entry name" value="STATOR ELEMENT OF FLAGELLAR MOTOR COMPLEX"/>
    <property type="match status" value="1"/>
</dbReference>
<keyword evidence="10" id="KW-1185">Reference proteome</keyword>
<dbReference type="InterPro" id="IPR036737">
    <property type="entry name" value="OmpA-like_sf"/>
</dbReference>
<reference evidence="9" key="1">
    <citation type="submission" date="2023-01" db="EMBL/GenBank/DDBJ databases">
        <title>Complete genome sequence of Planctobacterium marinum strain Dej080120_11.</title>
        <authorList>
            <person name="Ueki S."/>
            <person name="Maruyama F."/>
        </authorList>
    </citation>
    <scope>NUCLEOTIDE SEQUENCE</scope>
    <source>
        <strain evidence="9">Dej080120_11</strain>
    </source>
</reference>
<dbReference type="PROSITE" id="PS51123">
    <property type="entry name" value="OMPA_2"/>
    <property type="match status" value="1"/>
</dbReference>
<gene>
    <name evidence="9" type="ORF">MACH26_14540</name>
</gene>
<dbReference type="Gene3D" id="3.30.1330.60">
    <property type="entry name" value="OmpA-like domain"/>
    <property type="match status" value="1"/>
</dbReference>
<feature type="domain" description="OmpA-like" evidence="8">
    <location>
        <begin position="132"/>
        <end position="249"/>
    </location>
</feature>
<evidence type="ECO:0000256" key="5">
    <source>
        <dbReference type="SAM" id="Coils"/>
    </source>
</evidence>
<evidence type="ECO:0000256" key="4">
    <source>
        <dbReference type="PROSITE-ProRule" id="PRU00473"/>
    </source>
</evidence>
<evidence type="ECO:0000313" key="10">
    <source>
        <dbReference type="Proteomes" id="UP001333710"/>
    </source>
</evidence>
<sequence length="256" mass="28431">MTFKTLNKTLIAISLCASFATMAESDQEQHEVSTQEEEKHVLIGLGSGAAIGASVAGPVGGIIGGIMGIFIGDDINNQNRADNLQVKLVQSETELLALQQEYQQTLTAFNQLKAQQSNIQVAALERETAPIELSELLDSKANIQFKTASWQLEQHYVEQLDKVAEQLQRDPKLVVQLFGYADRRGDEEYNLTLSEKRADQVKRYLLSRGVQAVQIETAGYGEAQPVAVKQTWENDFFDRRVVVRLTSEDAVMTAKQ</sequence>
<feature type="transmembrane region" description="Helical" evidence="6">
    <location>
        <begin position="49"/>
        <end position="71"/>
    </location>
</feature>
<evidence type="ECO:0000256" key="6">
    <source>
        <dbReference type="SAM" id="Phobius"/>
    </source>
</evidence>
<dbReference type="InterPro" id="IPR006665">
    <property type="entry name" value="OmpA-like"/>
</dbReference>
<keyword evidence="2 4" id="KW-0472">Membrane</keyword>
<proteinExistence type="predicted"/>
<feature type="chain" id="PRO_5041239088" description="OmpA-like domain-containing protein" evidence="7">
    <location>
        <begin position="24"/>
        <end position="256"/>
    </location>
</feature>
<comment type="subcellular location">
    <subcellularLocation>
        <location evidence="1">Cell outer membrane</location>
    </subcellularLocation>
</comment>
<accession>A0AA48HFC9</accession>
<evidence type="ECO:0000256" key="7">
    <source>
        <dbReference type="SAM" id="SignalP"/>
    </source>
</evidence>
<name>A0AA48HFC9_9ALTE</name>
<keyword evidence="7" id="KW-0732">Signal</keyword>